<feature type="transmembrane region" description="Helical" evidence="1">
    <location>
        <begin position="79"/>
        <end position="100"/>
    </location>
</feature>
<keyword evidence="1" id="KW-0812">Transmembrane</keyword>
<name>A0A1Q3CUP2_CEPFO</name>
<feature type="transmembrane region" description="Helical" evidence="1">
    <location>
        <begin position="53"/>
        <end position="72"/>
    </location>
</feature>
<keyword evidence="1" id="KW-1133">Transmembrane helix</keyword>
<proteinExistence type="predicted"/>
<organism evidence="2 3">
    <name type="scientific">Cephalotus follicularis</name>
    <name type="common">Albany pitcher plant</name>
    <dbReference type="NCBI Taxonomy" id="3775"/>
    <lineage>
        <taxon>Eukaryota</taxon>
        <taxon>Viridiplantae</taxon>
        <taxon>Streptophyta</taxon>
        <taxon>Embryophyta</taxon>
        <taxon>Tracheophyta</taxon>
        <taxon>Spermatophyta</taxon>
        <taxon>Magnoliopsida</taxon>
        <taxon>eudicotyledons</taxon>
        <taxon>Gunneridae</taxon>
        <taxon>Pentapetalae</taxon>
        <taxon>rosids</taxon>
        <taxon>fabids</taxon>
        <taxon>Oxalidales</taxon>
        <taxon>Cephalotaceae</taxon>
        <taxon>Cephalotus</taxon>
    </lineage>
</organism>
<comment type="caution">
    <text evidence="2">The sequence shown here is derived from an EMBL/GenBank/DDBJ whole genome shotgun (WGS) entry which is preliminary data.</text>
</comment>
<keyword evidence="3" id="KW-1185">Reference proteome</keyword>
<evidence type="ECO:0000256" key="1">
    <source>
        <dbReference type="SAM" id="Phobius"/>
    </source>
</evidence>
<gene>
    <name evidence="2" type="ORF">CFOL_v3_27296</name>
</gene>
<reference evidence="3" key="1">
    <citation type="submission" date="2016-04" db="EMBL/GenBank/DDBJ databases">
        <title>Cephalotus genome sequencing.</title>
        <authorList>
            <person name="Fukushima K."/>
            <person name="Hasebe M."/>
            <person name="Fang X."/>
        </authorList>
    </citation>
    <scope>NUCLEOTIDE SEQUENCE [LARGE SCALE GENOMIC DNA]</scope>
    <source>
        <strain evidence="3">cv. St1</strain>
    </source>
</reference>
<protein>
    <submittedName>
        <fullName evidence="2">Uncharacterized protein</fullName>
    </submittedName>
</protein>
<dbReference type="EMBL" id="BDDD01003028">
    <property type="protein sequence ID" value="GAV83851.1"/>
    <property type="molecule type" value="Genomic_DNA"/>
</dbReference>
<accession>A0A1Q3CUP2</accession>
<dbReference type="InParanoid" id="A0A1Q3CUP2"/>
<evidence type="ECO:0000313" key="2">
    <source>
        <dbReference type="EMBL" id="GAV83851.1"/>
    </source>
</evidence>
<keyword evidence="1" id="KW-0472">Membrane</keyword>
<dbReference type="AlphaFoldDB" id="A0A1Q3CUP2"/>
<dbReference type="Proteomes" id="UP000187406">
    <property type="component" value="Unassembled WGS sequence"/>
</dbReference>
<sequence>MICMLICINYYCLLTEFLTCTARPNIGLLTPFVLTLVAFHDCGGFDTSCMLRVLLVTTSCLSFACLLLLGYVRCPIVIFCYLIVVGYLAFLFSQNFILYYV</sequence>
<evidence type="ECO:0000313" key="3">
    <source>
        <dbReference type="Proteomes" id="UP000187406"/>
    </source>
</evidence>